<protein>
    <submittedName>
        <fullName evidence="2">Uncharacterized protein</fullName>
    </submittedName>
</protein>
<reference evidence="2" key="2">
    <citation type="journal article" date="2022" name="Microb. Genom.">
        <title>A chromosome-scale genome assembly of the tomato pathogen Cladosporium fulvum reveals a compartmentalized genome architecture and the presence of a dispensable chromosome.</title>
        <authorList>
            <person name="Zaccaron A.Z."/>
            <person name="Chen L.H."/>
            <person name="Samaras A."/>
            <person name="Stergiopoulos I."/>
        </authorList>
    </citation>
    <scope>NUCLEOTIDE SEQUENCE</scope>
    <source>
        <strain evidence="2">Race5_Kim</strain>
    </source>
</reference>
<keyword evidence="3" id="KW-1185">Reference proteome</keyword>
<dbReference type="Proteomes" id="UP000756132">
    <property type="component" value="Chromosome 11"/>
</dbReference>
<dbReference type="GeneID" id="71992778"/>
<gene>
    <name evidence="2" type="ORF">CLAFUR5_12900</name>
</gene>
<organism evidence="2 3">
    <name type="scientific">Passalora fulva</name>
    <name type="common">Tomato leaf mold</name>
    <name type="synonym">Cladosporium fulvum</name>
    <dbReference type="NCBI Taxonomy" id="5499"/>
    <lineage>
        <taxon>Eukaryota</taxon>
        <taxon>Fungi</taxon>
        <taxon>Dikarya</taxon>
        <taxon>Ascomycota</taxon>
        <taxon>Pezizomycotina</taxon>
        <taxon>Dothideomycetes</taxon>
        <taxon>Dothideomycetidae</taxon>
        <taxon>Mycosphaerellales</taxon>
        <taxon>Mycosphaerellaceae</taxon>
        <taxon>Fulvia</taxon>
    </lineage>
</organism>
<dbReference type="EMBL" id="CP090173">
    <property type="protein sequence ID" value="UJO23354.1"/>
    <property type="molecule type" value="Genomic_DNA"/>
</dbReference>
<evidence type="ECO:0000256" key="1">
    <source>
        <dbReference type="SAM" id="MobiDB-lite"/>
    </source>
</evidence>
<dbReference type="OrthoDB" id="5140754at2759"/>
<feature type="compositionally biased region" description="Polar residues" evidence="1">
    <location>
        <begin position="1"/>
        <end position="12"/>
    </location>
</feature>
<evidence type="ECO:0000313" key="2">
    <source>
        <dbReference type="EMBL" id="UJO23354.1"/>
    </source>
</evidence>
<reference evidence="2" key="1">
    <citation type="submission" date="2021-12" db="EMBL/GenBank/DDBJ databases">
        <authorList>
            <person name="Zaccaron A."/>
            <person name="Stergiopoulos I."/>
        </authorList>
    </citation>
    <scope>NUCLEOTIDE SEQUENCE</scope>
    <source>
        <strain evidence="2">Race5_Kim</strain>
    </source>
</reference>
<proteinExistence type="predicted"/>
<dbReference type="RefSeq" id="XP_047767720.1">
    <property type="nucleotide sequence ID" value="XM_047912048.1"/>
</dbReference>
<dbReference type="AlphaFoldDB" id="A0A9Q8PIM3"/>
<feature type="region of interest" description="Disordered" evidence="1">
    <location>
        <begin position="1"/>
        <end position="21"/>
    </location>
</feature>
<name>A0A9Q8PIM3_PASFU</name>
<accession>A0A9Q8PIM3</accession>
<evidence type="ECO:0000313" key="3">
    <source>
        <dbReference type="Proteomes" id="UP000756132"/>
    </source>
</evidence>
<dbReference type="KEGG" id="ffu:CLAFUR5_12900"/>
<sequence>MPSNHADASQSFDLPLRGGDGLRQEQSTAIEDALRKYRNRVLEINMAKLETAISDIETREIKAMEFWPKTPKLDPEELPQRRVERLEGDYGVRLEHPQDPSITSIRDFLSEDRRGNLVRSCRLDGVVHGEVDIEALEAWIEKTEEQIRTAERTEIHLDGLPAELKYLMTLIRGICGNGLPAYRYSGQLRQMKFITDIEGEETEGEEPRNSGFVTVPRTDEEMSEGHLGDIQGSWDDHVVALAAGIGNGGFAVYCRKQEDADGAIGWRWKYGLWDPEFKTALYDTVEEFLEFYADFDKEGGDDPT</sequence>